<evidence type="ECO:0000313" key="2">
    <source>
        <dbReference type="Proteomes" id="UP001481413"/>
    </source>
</evidence>
<reference evidence="1 2" key="1">
    <citation type="submission" date="2024-04" db="EMBL/GenBank/DDBJ databases">
        <title>Draft genome sequence of Thalassolituus maritimus NBRC 116585.</title>
        <authorList>
            <person name="Miyakawa T."/>
            <person name="Kusuya Y."/>
            <person name="Miura T."/>
        </authorList>
    </citation>
    <scope>NUCLEOTIDE SEQUENCE [LARGE SCALE GENOMIC DNA]</scope>
    <source>
        <strain evidence="1 2">5NW40-0001</strain>
    </source>
</reference>
<keyword evidence="2" id="KW-1185">Reference proteome</keyword>
<dbReference type="EMBL" id="BAABWH010000006">
    <property type="protein sequence ID" value="GAA6146224.1"/>
    <property type="molecule type" value="Genomic_DNA"/>
</dbReference>
<comment type="caution">
    <text evidence="1">The sequence shown here is derived from an EMBL/GenBank/DDBJ whole genome shotgun (WGS) entry which is preliminary data.</text>
</comment>
<gene>
    <name evidence="1" type="ORF">NBRC116585_23420</name>
</gene>
<organism evidence="1 2">
    <name type="scientific">Thalassolituus maritimus</name>
    <dbReference type="NCBI Taxonomy" id="484498"/>
    <lineage>
        <taxon>Bacteria</taxon>
        <taxon>Pseudomonadati</taxon>
        <taxon>Pseudomonadota</taxon>
        <taxon>Gammaproteobacteria</taxon>
        <taxon>Oceanospirillales</taxon>
        <taxon>Oceanospirillaceae</taxon>
        <taxon>Thalassolituus</taxon>
    </lineage>
</organism>
<evidence type="ECO:0000313" key="1">
    <source>
        <dbReference type="EMBL" id="GAA6146224.1"/>
    </source>
</evidence>
<protein>
    <submittedName>
        <fullName evidence="1">Uncharacterized protein</fullName>
    </submittedName>
</protein>
<sequence>MNTELTLIDESGIRFIVDVNQLTPMGFEAEITEKELSELRDDSGRFREFSLCLNASNDDDNTECIGMCRVHSVRRICADKSMLCMRFERATGTAYDRLAASGSQFNTQQSVSQQSVSQISGMDIPDVLRRA</sequence>
<dbReference type="Proteomes" id="UP001481413">
    <property type="component" value="Unassembled WGS sequence"/>
</dbReference>
<name>A0ABQ0A1H0_9GAMM</name>
<accession>A0ABQ0A1H0</accession>
<proteinExistence type="predicted"/>
<dbReference type="RefSeq" id="WP_353295429.1">
    <property type="nucleotide sequence ID" value="NZ_BAABWH010000006.1"/>
</dbReference>